<evidence type="ECO:0000313" key="5">
    <source>
        <dbReference type="Proteomes" id="UP000282654"/>
    </source>
</evidence>
<dbReference type="InterPro" id="IPR010982">
    <property type="entry name" value="Lambda_DNA-bd_dom_sf"/>
</dbReference>
<sequence>MQPLGERLAALRKEKGLSQAELAKLLNMGQSTIAMYERNRRTPDPATLNRLADFFNVSVDYLLGRTDRRERMKEESRQSGEQPVLFREEQLPYLVADRRFAGLLKRVPALSEEEKALLAEGWEWALRVVEKKKKRRSTPSRKEKRPPSNKENP</sequence>
<dbReference type="GO" id="GO:0005829">
    <property type="term" value="C:cytosol"/>
    <property type="evidence" value="ECO:0007669"/>
    <property type="project" value="TreeGrafter"/>
</dbReference>
<dbReference type="OrthoDB" id="9811208at2"/>
<feature type="domain" description="HTH cro/C1-type" evidence="3">
    <location>
        <begin position="8"/>
        <end position="62"/>
    </location>
</feature>
<dbReference type="SUPFAM" id="SSF47413">
    <property type="entry name" value="lambda repressor-like DNA-binding domains"/>
    <property type="match status" value="1"/>
</dbReference>
<dbReference type="PANTHER" id="PTHR46797:SF24">
    <property type="entry name" value="DNA-BINDING PHAGE PROTEIN"/>
    <property type="match status" value="1"/>
</dbReference>
<evidence type="ECO:0000256" key="2">
    <source>
        <dbReference type="SAM" id="MobiDB-lite"/>
    </source>
</evidence>
<feature type="region of interest" description="Disordered" evidence="2">
    <location>
        <begin position="131"/>
        <end position="153"/>
    </location>
</feature>
<dbReference type="PANTHER" id="PTHR46797">
    <property type="entry name" value="HTH-TYPE TRANSCRIPTIONAL REGULATOR"/>
    <property type="match status" value="1"/>
</dbReference>
<dbReference type="RefSeq" id="WP_123929894.1">
    <property type="nucleotide sequence ID" value="NZ_RKRE01000002.1"/>
</dbReference>
<dbReference type="Proteomes" id="UP000282654">
    <property type="component" value="Unassembled WGS sequence"/>
</dbReference>
<dbReference type="CDD" id="cd00093">
    <property type="entry name" value="HTH_XRE"/>
    <property type="match status" value="1"/>
</dbReference>
<dbReference type="GO" id="GO:0003700">
    <property type="term" value="F:DNA-binding transcription factor activity"/>
    <property type="evidence" value="ECO:0007669"/>
    <property type="project" value="TreeGrafter"/>
</dbReference>
<dbReference type="GO" id="GO:0003677">
    <property type="term" value="F:DNA binding"/>
    <property type="evidence" value="ECO:0007669"/>
    <property type="project" value="UniProtKB-KW"/>
</dbReference>
<dbReference type="AlphaFoldDB" id="A0A3N5AQF9"/>
<dbReference type="PROSITE" id="PS50943">
    <property type="entry name" value="HTH_CROC1"/>
    <property type="match status" value="1"/>
</dbReference>
<keyword evidence="1 4" id="KW-0238">DNA-binding</keyword>
<dbReference type="SMART" id="SM00530">
    <property type="entry name" value="HTH_XRE"/>
    <property type="match status" value="1"/>
</dbReference>
<proteinExistence type="predicted"/>
<organism evidence="4 5">
    <name type="scientific">Thermodesulfitimonas autotrophica</name>
    <dbReference type="NCBI Taxonomy" id="1894989"/>
    <lineage>
        <taxon>Bacteria</taxon>
        <taxon>Bacillati</taxon>
        <taxon>Bacillota</taxon>
        <taxon>Clostridia</taxon>
        <taxon>Thermoanaerobacterales</taxon>
        <taxon>Thermoanaerobacteraceae</taxon>
        <taxon>Thermodesulfitimonas</taxon>
    </lineage>
</organism>
<evidence type="ECO:0000259" key="3">
    <source>
        <dbReference type="PROSITE" id="PS50943"/>
    </source>
</evidence>
<gene>
    <name evidence="4" type="ORF">EDD75_1369</name>
</gene>
<evidence type="ECO:0000256" key="1">
    <source>
        <dbReference type="ARBA" id="ARBA00023125"/>
    </source>
</evidence>
<dbReference type="InterPro" id="IPR050807">
    <property type="entry name" value="TransReg_Diox_bact_type"/>
</dbReference>
<protein>
    <submittedName>
        <fullName evidence="4">DNA-binding XRE family transcriptional regulator</fullName>
    </submittedName>
</protein>
<dbReference type="Pfam" id="PF01381">
    <property type="entry name" value="HTH_3"/>
    <property type="match status" value="1"/>
</dbReference>
<comment type="caution">
    <text evidence="4">The sequence shown here is derived from an EMBL/GenBank/DDBJ whole genome shotgun (WGS) entry which is preliminary data.</text>
</comment>
<reference evidence="4 5" key="1">
    <citation type="submission" date="2018-11" db="EMBL/GenBank/DDBJ databases">
        <title>Genomic Encyclopedia of Type Strains, Phase IV (KMG-IV): sequencing the most valuable type-strain genomes for metagenomic binning, comparative biology and taxonomic classification.</title>
        <authorList>
            <person name="Goeker M."/>
        </authorList>
    </citation>
    <scope>NUCLEOTIDE SEQUENCE [LARGE SCALE GENOMIC DNA]</scope>
    <source>
        <strain evidence="4 5">DSM 102936</strain>
    </source>
</reference>
<evidence type="ECO:0000313" key="4">
    <source>
        <dbReference type="EMBL" id="RPF47097.1"/>
    </source>
</evidence>
<keyword evidence="5" id="KW-1185">Reference proteome</keyword>
<dbReference type="InterPro" id="IPR001387">
    <property type="entry name" value="Cro/C1-type_HTH"/>
</dbReference>
<name>A0A3N5AQF9_9THEO</name>
<feature type="compositionally biased region" description="Basic residues" evidence="2">
    <location>
        <begin position="131"/>
        <end position="144"/>
    </location>
</feature>
<accession>A0A3N5AQF9</accession>
<dbReference type="Gene3D" id="1.10.260.40">
    <property type="entry name" value="lambda repressor-like DNA-binding domains"/>
    <property type="match status" value="1"/>
</dbReference>
<dbReference type="EMBL" id="RKRE01000002">
    <property type="protein sequence ID" value="RPF47097.1"/>
    <property type="molecule type" value="Genomic_DNA"/>
</dbReference>